<evidence type="ECO:0000256" key="2">
    <source>
        <dbReference type="SAM" id="SignalP"/>
    </source>
</evidence>
<organism evidence="3 4">
    <name type="scientific">Deinococcus piscis</name>
    <dbReference type="NCBI Taxonomy" id="394230"/>
    <lineage>
        <taxon>Bacteria</taxon>
        <taxon>Thermotogati</taxon>
        <taxon>Deinococcota</taxon>
        <taxon>Deinococci</taxon>
        <taxon>Deinococcales</taxon>
        <taxon>Deinococcaceae</taxon>
        <taxon>Deinococcus</taxon>
    </lineage>
</organism>
<accession>A0ABQ3K076</accession>
<reference evidence="4" key="1">
    <citation type="journal article" date="2019" name="Int. J. Syst. Evol. Microbiol.">
        <title>The Global Catalogue of Microorganisms (GCM) 10K type strain sequencing project: providing services to taxonomists for standard genome sequencing and annotation.</title>
        <authorList>
            <consortium name="The Broad Institute Genomics Platform"/>
            <consortium name="The Broad Institute Genome Sequencing Center for Infectious Disease"/>
            <person name="Wu L."/>
            <person name="Ma J."/>
        </authorList>
    </citation>
    <scope>NUCLEOTIDE SEQUENCE [LARGE SCALE GENOMIC DNA]</scope>
    <source>
        <strain evidence="4">CGMCC 1.18439</strain>
    </source>
</reference>
<dbReference type="RefSeq" id="WP_189642119.1">
    <property type="nucleotide sequence ID" value="NZ_BNAL01000004.1"/>
</dbReference>
<dbReference type="EMBL" id="BNAL01000004">
    <property type="protein sequence ID" value="GHF96261.1"/>
    <property type="molecule type" value="Genomic_DNA"/>
</dbReference>
<feature type="region of interest" description="Disordered" evidence="1">
    <location>
        <begin position="48"/>
        <end position="71"/>
    </location>
</feature>
<name>A0ABQ3K076_9DEIO</name>
<sequence length="392" mass="41679">MKKLMLSALLVSSPMAMAGGYQAPVSVPAPTPVMSGNAPIRIPALPLSSPAPRAPSTIAVGEPTPGQPAPMETAPAPVQPVPVTMTPAQAQVFLLTAPSGTSVTLRQTVKMQMELEDVQVTGSAAKEMTKADIEELRQMFAEMSDMPAEPTEMVMSVGEVFADGSRELVMSTTTEMPAESGMDDFTIRVIQRVATDGSISDTRFESDDAEMQAAFESMDGLDLSSMGMNDANVYGMQLTPGFSKTNTSEVDMQALMGGVMAGIVAGMAEEDESQAVATEIANGIKSSPLVSTTKVVYTGTDAQGHHLFRTDSAAQPWKLSMDLGEGSDAMNMEMELTDMVSAQRAAYRTDGLPVRMEDDMTMRMKTNVAMDGGTMSMTFRMKMNSVSEQVGQ</sequence>
<protein>
    <recommendedName>
        <fullName evidence="5">DUF4412 domain-containing protein</fullName>
    </recommendedName>
</protein>
<feature type="signal peptide" evidence="2">
    <location>
        <begin position="1"/>
        <end position="18"/>
    </location>
</feature>
<comment type="caution">
    <text evidence="3">The sequence shown here is derived from an EMBL/GenBank/DDBJ whole genome shotgun (WGS) entry which is preliminary data.</text>
</comment>
<evidence type="ECO:0008006" key="5">
    <source>
        <dbReference type="Google" id="ProtNLM"/>
    </source>
</evidence>
<dbReference type="Proteomes" id="UP000632154">
    <property type="component" value="Unassembled WGS sequence"/>
</dbReference>
<evidence type="ECO:0000313" key="3">
    <source>
        <dbReference type="EMBL" id="GHF96261.1"/>
    </source>
</evidence>
<evidence type="ECO:0000256" key="1">
    <source>
        <dbReference type="SAM" id="MobiDB-lite"/>
    </source>
</evidence>
<evidence type="ECO:0000313" key="4">
    <source>
        <dbReference type="Proteomes" id="UP000632154"/>
    </source>
</evidence>
<keyword evidence="4" id="KW-1185">Reference proteome</keyword>
<feature type="chain" id="PRO_5045040257" description="DUF4412 domain-containing protein" evidence="2">
    <location>
        <begin position="19"/>
        <end position="392"/>
    </location>
</feature>
<gene>
    <name evidence="3" type="ORF">GCM10017783_05160</name>
</gene>
<keyword evidence="2" id="KW-0732">Signal</keyword>
<proteinExistence type="predicted"/>